<dbReference type="EMBL" id="KI290888">
    <property type="protein sequence ID" value="ESA06988.1"/>
    <property type="molecule type" value="Genomic_DNA"/>
</dbReference>
<dbReference type="InterPro" id="IPR036388">
    <property type="entry name" value="WH-like_DNA-bd_sf"/>
</dbReference>
<organism evidence="1">
    <name type="scientific">Rhizophagus irregularis (strain DAOM 181602 / DAOM 197198 / MUCL 43194)</name>
    <name type="common">Arbuscular mycorrhizal fungus</name>
    <name type="synonym">Glomus intraradices</name>
    <dbReference type="NCBI Taxonomy" id="747089"/>
    <lineage>
        <taxon>Eukaryota</taxon>
        <taxon>Fungi</taxon>
        <taxon>Fungi incertae sedis</taxon>
        <taxon>Mucoromycota</taxon>
        <taxon>Glomeromycotina</taxon>
        <taxon>Glomeromycetes</taxon>
        <taxon>Glomerales</taxon>
        <taxon>Glomeraceae</taxon>
        <taxon>Rhizophagus</taxon>
    </lineage>
</organism>
<dbReference type="InterPro" id="IPR009057">
    <property type="entry name" value="Homeodomain-like_sf"/>
</dbReference>
<reference evidence="1" key="1">
    <citation type="submission" date="2013-07" db="EMBL/GenBank/DDBJ databases">
        <title>The genome of an arbuscular mycorrhizal fungus provides insights into the evolution of the oldest plant symbiosis.</title>
        <authorList>
            <consortium name="DOE Joint Genome Institute"/>
            <person name="Tisserant E."/>
            <person name="Malbreil M."/>
            <person name="Kuo A."/>
            <person name="Kohler A."/>
            <person name="Symeonidi A."/>
            <person name="Balestrini R."/>
            <person name="Charron P."/>
            <person name="Duensing N."/>
            <person name="Frei-dit-Frey N."/>
            <person name="Gianinazzi-Pearson V."/>
            <person name="Gilbert B."/>
            <person name="Handa Y."/>
            <person name="Hijri M."/>
            <person name="Kaul R."/>
            <person name="Kawaguchi M."/>
            <person name="Krajinski F."/>
            <person name="Lammers P."/>
            <person name="Lapierre D."/>
            <person name="Masclaux F.G."/>
            <person name="Murat C."/>
            <person name="Morin E."/>
            <person name="Ndikumana S."/>
            <person name="Pagni M."/>
            <person name="Petitpierre D."/>
            <person name="Requena N."/>
            <person name="Rosikiewicz P."/>
            <person name="Riley R."/>
            <person name="Saito K."/>
            <person name="San Clemente H."/>
            <person name="Shapiro H."/>
            <person name="van Tuinen D."/>
            <person name="Becard G."/>
            <person name="Bonfante P."/>
            <person name="Paszkowski U."/>
            <person name="Shachar-Hill Y."/>
            <person name="Young J.P."/>
            <person name="Sanders I.R."/>
            <person name="Henrissat B."/>
            <person name="Rensing S.A."/>
            <person name="Grigoriev I.V."/>
            <person name="Corradi N."/>
            <person name="Roux C."/>
            <person name="Martin F."/>
        </authorList>
    </citation>
    <scope>NUCLEOTIDE SEQUENCE</scope>
    <source>
        <strain evidence="1">DAOM 197198</strain>
    </source>
</reference>
<sequence length="172" mass="20317">MPREFSKDLYWRIVYLYTDGLSTMDIANTLHMSKGVVNKIKKRYNRWACIINPFKGVPGRRKLFSRRDMTILRGLVREKVDWYLDELIYEMECLIGKRASIATLWSSLQYMGITRKKLQKAALERNEIVRAHYLATIGEHYTRNQLIFIDESAKDERSLSRLYGYSPRNTPA</sequence>
<gene>
    <name evidence="1" type="ORF">GLOINDRAFT_82187</name>
</gene>
<dbReference type="VEuPathDB" id="FungiDB:RhiirFUN_009678"/>
<dbReference type="Gene3D" id="1.10.10.10">
    <property type="entry name" value="Winged helix-like DNA-binding domain superfamily/Winged helix DNA-binding domain"/>
    <property type="match status" value="1"/>
</dbReference>
<name>U9TL39_RHIID</name>
<evidence type="ECO:0000313" key="1">
    <source>
        <dbReference type="EMBL" id="ESA06988.1"/>
    </source>
</evidence>
<dbReference type="AlphaFoldDB" id="U9TL39"/>
<dbReference type="HOGENOM" id="CLU_056788_8_1_1"/>
<proteinExistence type="predicted"/>
<accession>U9TL39</accession>
<dbReference type="SUPFAM" id="SSF46689">
    <property type="entry name" value="Homeodomain-like"/>
    <property type="match status" value="1"/>
</dbReference>
<protein>
    <submittedName>
        <fullName evidence="1">Uncharacterized protein</fullName>
    </submittedName>
</protein>